<gene>
    <name evidence="1" type="ORF">HNQ55_003333</name>
</gene>
<evidence type="ECO:0000313" key="1">
    <source>
        <dbReference type="EMBL" id="MBB6544800.1"/>
    </source>
</evidence>
<name>A0A7X0TV60_9GAMM</name>
<sequence length="68" mass="7517">MHISEMIDNANEAVTNIAVVHGQVMMDLMATQEFTPEQKVFISDQLLKISDATSMAQSKFSLDVEGDD</sequence>
<dbReference type="AlphaFoldDB" id="A0A7X0TV60"/>
<proteinExistence type="predicted"/>
<comment type="caution">
    <text evidence="1">The sequence shown here is derived from an EMBL/GenBank/DDBJ whole genome shotgun (WGS) entry which is preliminary data.</text>
</comment>
<protein>
    <submittedName>
        <fullName evidence="1">Uncharacterized protein</fullName>
    </submittedName>
</protein>
<reference evidence="1 2" key="1">
    <citation type="submission" date="2020-08" db="EMBL/GenBank/DDBJ databases">
        <title>Genomic Encyclopedia of Type Strains, Phase IV (KMG-IV): sequencing the most valuable type-strain genomes for metagenomic binning, comparative biology and taxonomic classification.</title>
        <authorList>
            <person name="Goeker M."/>
        </authorList>
    </citation>
    <scope>NUCLEOTIDE SEQUENCE [LARGE SCALE GENOMIC DNA]</scope>
    <source>
        <strain evidence="1 2">DSM 26287</strain>
    </source>
</reference>
<accession>A0A7X0TV60</accession>
<evidence type="ECO:0000313" key="2">
    <source>
        <dbReference type="Proteomes" id="UP000537141"/>
    </source>
</evidence>
<keyword evidence="2" id="KW-1185">Reference proteome</keyword>
<organism evidence="1 2">
    <name type="scientific">Thalassotalea piscium</name>
    <dbReference type="NCBI Taxonomy" id="1230533"/>
    <lineage>
        <taxon>Bacteria</taxon>
        <taxon>Pseudomonadati</taxon>
        <taxon>Pseudomonadota</taxon>
        <taxon>Gammaproteobacteria</taxon>
        <taxon>Alteromonadales</taxon>
        <taxon>Colwelliaceae</taxon>
        <taxon>Thalassotalea</taxon>
    </lineage>
</organism>
<dbReference type="Proteomes" id="UP000537141">
    <property type="component" value="Unassembled WGS sequence"/>
</dbReference>
<dbReference type="RefSeq" id="WP_184426233.1">
    <property type="nucleotide sequence ID" value="NZ_BAABLB010000034.1"/>
</dbReference>
<dbReference type="EMBL" id="JACHHU010000036">
    <property type="protein sequence ID" value="MBB6544800.1"/>
    <property type="molecule type" value="Genomic_DNA"/>
</dbReference>